<dbReference type="SMART" id="SM00325">
    <property type="entry name" value="RhoGEF"/>
    <property type="match status" value="1"/>
</dbReference>
<reference evidence="12 13" key="1">
    <citation type="journal article" date="2017" name="Curr. Biol.">
        <title>Genome architecture and evolution of a unichromosomal asexual nematode.</title>
        <authorList>
            <person name="Fradin H."/>
            <person name="Zegar C."/>
            <person name="Gutwein M."/>
            <person name="Lucas J."/>
            <person name="Kovtun M."/>
            <person name="Corcoran D."/>
            <person name="Baugh L.R."/>
            <person name="Kiontke K."/>
            <person name="Gunsalus K."/>
            <person name="Fitch D.H."/>
            <person name="Piano F."/>
        </authorList>
    </citation>
    <scope>NUCLEOTIDE SEQUENCE [LARGE SCALE GENOMIC DNA]</scope>
    <source>
        <strain evidence="12">PF1309</strain>
    </source>
</reference>
<organism evidence="12 13">
    <name type="scientific">Diploscapter pachys</name>
    <dbReference type="NCBI Taxonomy" id="2018661"/>
    <lineage>
        <taxon>Eukaryota</taxon>
        <taxon>Metazoa</taxon>
        <taxon>Ecdysozoa</taxon>
        <taxon>Nematoda</taxon>
        <taxon>Chromadorea</taxon>
        <taxon>Rhabditida</taxon>
        <taxon>Rhabditina</taxon>
        <taxon>Rhabditomorpha</taxon>
        <taxon>Rhabditoidea</taxon>
        <taxon>Rhabditidae</taxon>
        <taxon>Diploscapter</taxon>
    </lineage>
</organism>
<dbReference type="InterPro" id="IPR055251">
    <property type="entry name" value="SOS1_NGEF_PH"/>
</dbReference>
<dbReference type="SUPFAM" id="SSF48065">
    <property type="entry name" value="DBL homology domain (DH-domain)"/>
    <property type="match status" value="1"/>
</dbReference>
<dbReference type="InterPro" id="IPR011993">
    <property type="entry name" value="PH-like_dom_sf"/>
</dbReference>
<feature type="region of interest" description="Disordered" evidence="8">
    <location>
        <begin position="1535"/>
        <end position="1567"/>
    </location>
</feature>
<dbReference type="PANTHER" id="PTHR22826:SF106">
    <property type="entry name" value="TRIO, ISOFORM A"/>
    <property type="match status" value="1"/>
</dbReference>
<evidence type="ECO:0000259" key="11">
    <source>
        <dbReference type="PROSITE" id="PS50010"/>
    </source>
</evidence>
<dbReference type="InterPro" id="IPR001849">
    <property type="entry name" value="PH_domain"/>
</dbReference>
<dbReference type="Gene3D" id="2.30.29.30">
    <property type="entry name" value="Pleckstrin-homology domain (PH domain)/Phosphotyrosine-binding domain (PTB)"/>
    <property type="match status" value="1"/>
</dbReference>
<dbReference type="Gene3D" id="1.20.58.60">
    <property type="match status" value="3"/>
</dbReference>
<dbReference type="GO" id="GO:0007411">
    <property type="term" value="P:axon guidance"/>
    <property type="evidence" value="ECO:0007669"/>
    <property type="project" value="TreeGrafter"/>
</dbReference>
<evidence type="ECO:0000313" key="13">
    <source>
        <dbReference type="Proteomes" id="UP000218231"/>
    </source>
</evidence>
<dbReference type="InterPro" id="IPR002017">
    <property type="entry name" value="Spectrin_repeat"/>
</dbReference>
<feature type="domain" description="PH" evidence="10">
    <location>
        <begin position="1388"/>
        <end position="1493"/>
    </location>
</feature>
<feature type="compositionally biased region" description="Polar residues" evidence="8">
    <location>
        <begin position="1712"/>
        <end position="1732"/>
    </location>
</feature>
<evidence type="ECO:0000256" key="8">
    <source>
        <dbReference type="SAM" id="MobiDB-lite"/>
    </source>
</evidence>
<evidence type="ECO:0000256" key="7">
    <source>
        <dbReference type="SAM" id="Coils"/>
    </source>
</evidence>
<protein>
    <submittedName>
        <fullName evidence="12">Uncharacterized protein</fullName>
    </submittedName>
</protein>
<name>A0A2A2L5X2_9BILA</name>
<dbReference type="GO" id="GO:0005085">
    <property type="term" value="F:guanyl-nucleotide exchange factor activity"/>
    <property type="evidence" value="ECO:0007669"/>
    <property type="project" value="UniProtKB-KW"/>
</dbReference>
<dbReference type="InterPro" id="IPR018159">
    <property type="entry name" value="Spectrin/alpha-actinin"/>
</dbReference>
<dbReference type="InterPro" id="IPR036865">
    <property type="entry name" value="CRAL-TRIO_dom_sf"/>
</dbReference>
<dbReference type="Proteomes" id="UP000218231">
    <property type="component" value="Unassembled WGS sequence"/>
</dbReference>
<feature type="compositionally biased region" description="Polar residues" evidence="8">
    <location>
        <begin position="1788"/>
        <end position="1814"/>
    </location>
</feature>
<dbReference type="PROSITE" id="PS50002">
    <property type="entry name" value="SH3"/>
    <property type="match status" value="1"/>
</dbReference>
<feature type="domain" description="DH" evidence="11">
    <location>
        <begin position="1187"/>
        <end position="1368"/>
    </location>
</feature>
<dbReference type="SUPFAM" id="SSF50729">
    <property type="entry name" value="PH domain-like"/>
    <property type="match status" value="1"/>
</dbReference>
<feature type="domain" description="SH3" evidence="9">
    <location>
        <begin position="1570"/>
        <end position="1639"/>
    </location>
</feature>
<proteinExistence type="predicted"/>
<evidence type="ECO:0000256" key="3">
    <source>
        <dbReference type="ARBA" id="ARBA00022490"/>
    </source>
</evidence>
<dbReference type="GO" id="GO:0019898">
    <property type="term" value="C:extrinsic component of membrane"/>
    <property type="evidence" value="ECO:0007669"/>
    <property type="project" value="TreeGrafter"/>
</dbReference>
<dbReference type="InterPro" id="IPR000219">
    <property type="entry name" value="DH_dom"/>
</dbReference>
<dbReference type="PROSITE" id="PS50003">
    <property type="entry name" value="PH_DOMAIN"/>
    <property type="match status" value="1"/>
</dbReference>
<keyword evidence="7" id="KW-0175">Coiled coil</keyword>
<dbReference type="InterPro" id="IPR035899">
    <property type="entry name" value="DBL_dom_sf"/>
</dbReference>
<sequence>MVLKAEDIHHILSDRMALLPGSRDRNGCALIVFPSREQAVENDQIKKLLSYLLSATEDSVREKGFVSVIDMRGGQTWKNVKPMLVALDSLAESVSFTQVYIIKPESFLERQKIVSWEALLKLIEAGQLPHEIGGTFPYDHNEWLETRLQLERWIWRISYAMDELEAARKAMAEGQQRMEIANADDAHRRHTEARDKILAIPIEQIKNESIQISERMLAPRRGAPNPDLTASIRFMERLVSSLSQLKNDVYKRWESRRQELDGIHQQKLVEQDTDELFAIAKRNVDVLESQMTDIGNNRGAALALLKEFENFEASVANIEVHVSHVCETARRLRMNGQTKGAVDNSVVRLEDKWRRLQELIKIRRQILQNAVPFFQASETYFEKFPAWNDAAAQKSTESPTSSGEDIEEAFKNHHQFMTKIEETYAVAAEQGNKLREALSKAGVESSIAMELISRLRKCQTSLHEKCDLSRRFLGHLMTKNALDADVQKVVTWLKDHGEPYIERNVAIGDNAQYASKLKINHKKFQMIAMNTYDNMKRLRAVFEQLKDLNLPGTDYNRLYTAISELDARVNLFKRRVDARADLLDKATLFFTHYTELTNWMRNLLERYNQKMVYVDVESCEQAKEQFIGECDETAHAYAVTITEGQQLVAALQAASTSYEIDYAHAIQNAQSMIIDIERINTSVADKWSEQRILLNIGLRFAQFLHSSKTILVEIKNWEGDMLKMLESEQFEANAKRVGPLHRENTEKVEQAIARIKTNARELQQALHGNSLLDLETVDSRSVAQLIKERIGRVADAEKHILEQARQTHAMIEVACEIQETWQVARRFVEDLEHDYLDMNRRCCKIPNDRKEAEKYLKTLEDIEMEFNNKKYRSFERFFNFTGALLEKVDLRRRGIVTNINEYLAVPCRRYVGFIEERKKLLKAAIGCYKTIDENVLQILTQLAKDFSQEHIDWCSQCPSTSLEVRTHFIAEQIKRHNDYKDRLIKGCTYAQKTSDLYLKYIERDLNFSERDRQEHERRIRGMKSDVRERQSRILDLWIKKKKELERCQHYTLLVFSVRKILDWVSGEGETRLVECSRRRNGNARADANDEYAQFKTAVKERRTEAQTVLQMGTEMQAEGGQHMTDIETCLKELRVAFEAFSKRVADCEVAVRGGKSQNIKDELSLDRHSDNQMEEKIAYGMREENRRILEPMAELLKSERDYVEDLRRCVEIYIAEYDRAAAAKTLPDSLMNLKNDIFGNINQIYEFHRDNFLRELEKYETEPEEVGCSFTVWVDLLYTLYTTYCVNKEQKINILQTADVLVFFGSIREKYSLEINNDLGSLLIKPVQRITRYRLMIEQLIKYGKQNFDELKEAYDLVVNIPKRANDLIHYNCLDPKDMKQYEGVLGPFVMQDLLTVWEPKAYFKKAGSQRQVFLFELAVLFTKKNQKSSFYNIRGKPIWLTEISIVEHVEGDPSRFGLRLGTVASNDNRTDLKASTEQTKVAWVKKIRELTQGMLPLGLGMTNMNLATAVHHQSGSSLDGISAGSISARGFSTRTTASVSSGDRHSRDAETLSTGTNRHSIQSSDSCEQPLEQWIVSADFQAQAPNHLTVKKGEKVEIMTDKCPPTSEEDSEWVHVVALDDVNRQGLVPSSILLPDQPSSSSSATDRPDASPATSVVKRKSFRRIFSNSSKDKGANHDKHRQPSPATQSQQQQQQQQQTSQEPVSSSTPQASNRVLSSNNQRGSSAGSNCETPPAATSARNSLASTQTNTQAITENLPPTSDEDPASVDTLASGLASQLPPPMEELTINNTQHMTNESGEMSSSVADENNGTESEAVDGNVEEQTEKSQPKESPEEAARTKRMCAFLI</sequence>
<dbReference type="Gene3D" id="2.30.30.40">
    <property type="entry name" value="SH3 Domains"/>
    <property type="match status" value="1"/>
</dbReference>
<dbReference type="GO" id="GO:0005886">
    <property type="term" value="C:plasma membrane"/>
    <property type="evidence" value="ECO:0007669"/>
    <property type="project" value="TreeGrafter"/>
</dbReference>
<evidence type="ECO:0000256" key="5">
    <source>
        <dbReference type="ARBA" id="ARBA00022658"/>
    </source>
</evidence>
<accession>A0A2A2L5X2</accession>
<feature type="compositionally biased region" description="Basic and acidic residues" evidence="8">
    <location>
        <begin position="1825"/>
        <end position="1840"/>
    </location>
</feature>
<evidence type="ECO:0000259" key="10">
    <source>
        <dbReference type="PROSITE" id="PS50003"/>
    </source>
</evidence>
<keyword evidence="13" id="KW-1185">Reference proteome</keyword>
<keyword evidence="3" id="KW-0963">Cytoplasm</keyword>
<feature type="compositionally biased region" description="Polar residues" evidence="8">
    <location>
        <begin position="1739"/>
        <end position="1749"/>
    </location>
</feature>
<feature type="coiled-coil region" evidence="7">
    <location>
        <begin position="998"/>
        <end position="1025"/>
    </location>
</feature>
<dbReference type="InterPro" id="IPR051336">
    <property type="entry name" value="RhoGEF_Guanine_NuclExch_SF"/>
</dbReference>
<dbReference type="PROSITE" id="PS50010">
    <property type="entry name" value="DH_2"/>
    <property type="match status" value="1"/>
</dbReference>
<dbReference type="SMART" id="SM00233">
    <property type="entry name" value="PH"/>
    <property type="match status" value="1"/>
</dbReference>
<evidence type="ECO:0000313" key="12">
    <source>
        <dbReference type="EMBL" id="PAV81538.1"/>
    </source>
</evidence>
<dbReference type="GO" id="GO:0005737">
    <property type="term" value="C:cytoplasm"/>
    <property type="evidence" value="ECO:0007669"/>
    <property type="project" value="UniProtKB-SubCell"/>
</dbReference>
<dbReference type="SUPFAM" id="SSF46966">
    <property type="entry name" value="Spectrin repeat"/>
    <property type="match status" value="2"/>
</dbReference>
<feature type="region of interest" description="Disordered" evidence="8">
    <location>
        <begin position="1630"/>
        <end position="1749"/>
    </location>
</feature>
<dbReference type="CDD" id="cd00160">
    <property type="entry name" value="RhoGEF"/>
    <property type="match status" value="1"/>
</dbReference>
<feature type="compositionally biased region" description="Low complexity" evidence="8">
    <location>
        <begin position="1684"/>
        <end position="1711"/>
    </location>
</feature>
<keyword evidence="4" id="KW-0597">Phosphoprotein</keyword>
<keyword evidence="2 6" id="KW-0728">SH3 domain</keyword>
<gene>
    <name evidence="12" type="ORF">WR25_10221</name>
</gene>
<feature type="region of interest" description="Disordered" evidence="8">
    <location>
        <begin position="1774"/>
        <end position="1849"/>
    </location>
</feature>
<keyword evidence="5" id="KW-0344">Guanine-nucleotide releasing factor</keyword>
<dbReference type="Pfam" id="PF22697">
    <property type="entry name" value="SOS1_NGEF_PH"/>
    <property type="match status" value="1"/>
</dbReference>
<dbReference type="Pfam" id="PF00621">
    <property type="entry name" value="RhoGEF"/>
    <property type="match status" value="1"/>
</dbReference>
<evidence type="ECO:0000259" key="9">
    <source>
        <dbReference type="PROSITE" id="PS50002"/>
    </source>
</evidence>
<evidence type="ECO:0000256" key="1">
    <source>
        <dbReference type="ARBA" id="ARBA00004496"/>
    </source>
</evidence>
<dbReference type="Pfam" id="PF00435">
    <property type="entry name" value="Spectrin"/>
    <property type="match status" value="1"/>
</dbReference>
<dbReference type="InterPro" id="IPR001452">
    <property type="entry name" value="SH3_domain"/>
</dbReference>
<comment type="subcellular location">
    <subcellularLocation>
        <location evidence="1">Cytoplasm</location>
    </subcellularLocation>
</comment>
<evidence type="ECO:0000256" key="6">
    <source>
        <dbReference type="PROSITE-ProRule" id="PRU00192"/>
    </source>
</evidence>
<dbReference type="OrthoDB" id="10256089at2759"/>
<dbReference type="InterPro" id="IPR036028">
    <property type="entry name" value="SH3-like_dom_sf"/>
</dbReference>
<feature type="compositionally biased region" description="Polar residues" evidence="8">
    <location>
        <begin position="1552"/>
        <end position="1567"/>
    </location>
</feature>
<comment type="caution">
    <text evidence="12">The sequence shown here is derived from an EMBL/GenBank/DDBJ whole genome shotgun (WGS) entry which is preliminary data.</text>
</comment>
<dbReference type="SUPFAM" id="SSF50044">
    <property type="entry name" value="SH3-domain"/>
    <property type="match status" value="1"/>
</dbReference>
<dbReference type="Gene3D" id="1.20.900.10">
    <property type="entry name" value="Dbl homology (DH) domain"/>
    <property type="match status" value="1"/>
</dbReference>
<dbReference type="SMART" id="SM00150">
    <property type="entry name" value="SPEC"/>
    <property type="match status" value="3"/>
</dbReference>
<dbReference type="SMART" id="SM00326">
    <property type="entry name" value="SH3"/>
    <property type="match status" value="1"/>
</dbReference>
<dbReference type="STRING" id="2018661.A0A2A2L5X2"/>
<evidence type="ECO:0000256" key="4">
    <source>
        <dbReference type="ARBA" id="ARBA00022553"/>
    </source>
</evidence>
<dbReference type="SUPFAM" id="SSF52087">
    <property type="entry name" value="CRAL/TRIO domain"/>
    <property type="match status" value="1"/>
</dbReference>
<dbReference type="PANTHER" id="PTHR22826">
    <property type="entry name" value="RHO GUANINE EXCHANGE FACTOR-RELATED"/>
    <property type="match status" value="1"/>
</dbReference>
<dbReference type="EMBL" id="LIAE01007156">
    <property type="protein sequence ID" value="PAV81538.1"/>
    <property type="molecule type" value="Genomic_DNA"/>
</dbReference>
<evidence type="ECO:0000256" key="2">
    <source>
        <dbReference type="ARBA" id="ARBA00022443"/>
    </source>
</evidence>